<evidence type="ECO:0000313" key="2">
    <source>
        <dbReference type="EMBL" id="PNY13830.1"/>
    </source>
</evidence>
<dbReference type="GO" id="GO:0005739">
    <property type="term" value="C:mitochondrion"/>
    <property type="evidence" value="ECO:0007669"/>
    <property type="project" value="TreeGrafter"/>
</dbReference>
<comment type="caution">
    <text evidence="2">The sequence shown here is derived from an EMBL/GenBank/DDBJ whole genome shotgun (WGS) entry which is preliminary data.</text>
</comment>
<evidence type="ECO:0000256" key="1">
    <source>
        <dbReference type="SAM" id="Phobius"/>
    </source>
</evidence>
<protein>
    <submittedName>
        <fullName evidence="2">XIAP-associated factor 1</fullName>
    </submittedName>
</protein>
<dbReference type="STRING" id="57577.A0A2K3PEV0"/>
<dbReference type="PANTHER" id="PTHR16295:SF28">
    <property type="entry name" value="TRAF-TYPE ZINC FINGER PROTEIN"/>
    <property type="match status" value="1"/>
</dbReference>
<dbReference type="AlphaFoldDB" id="A0A2K3PEV0"/>
<dbReference type="EMBL" id="ASHM01006380">
    <property type="protein sequence ID" value="PNY13830.1"/>
    <property type="molecule type" value="Genomic_DNA"/>
</dbReference>
<dbReference type="InterPro" id="IPR051986">
    <property type="entry name" value="Innate_Immune_Apopt_Reg"/>
</dbReference>
<evidence type="ECO:0000313" key="3">
    <source>
        <dbReference type="Proteomes" id="UP000236291"/>
    </source>
</evidence>
<dbReference type="Gene3D" id="3.30.40.10">
    <property type="entry name" value="Zinc/RING finger domain, C3HC4 (zinc finger)"/>
    <property type="match status" value="1"/>
</dbReference>
<organism evidence="2 3">
    <name type="scientific">Trifolium pratense</name>
    <name type="common">Red clover</name>
    <dbReference type="NCBI Taxonomy" id="57577"/>
    <lineage>
        <taxon>Eukaryota</taxon>
        <taxon>Viridiplantae</taxon>
        <taxon>Streptophyta</taxon>
        <taxon>Embryophyta</taxon>
        <taxon>Tracheophyta</taxon>
        <taxon>Spermatophyta</taxon>
        <taxon>Magnoliopsida</taxon>
        <taxon>eudicotyledons</taxon>
        <taxon>Gunneridae</taxon>
        <taxon>Pentapetalae</taxon>
        <taxon>rosids</taxon>
        <taxon>fabids</taxon>
        <taxon>Fabales</taxon>
        <taxon>Fabaceae</taxon>
        <taxon>Papilionoideae</taxon>
        <taxon>50 kb inversion clade</taxon>
        <taxon>NPAAA clade</taxon>
        <taxon>Hologalegina</taxon>
        <taxon>IRL clade</taxon>
        <taxon>Trifolieae</taxon>
        <taxon>Trifolium</taxon>
    </lineage>
</organism>
<gene>
    <name evidence="2" type="ORF">L195_g010498</name>
</gene>
<keyword evidence="1" id="KW-1133">Transmembrane helix</keyword>
<sequence>MIAGILFYLDFDPCCVVANDDLEIVHDNGKDHTPDYTSGSHLKWLGINDSNHSAFTVPRRMILVTKETYPRIETYNGSPASMHTVHTVTIIQYVGETIDRDIIDIHKGENCPKRIVTCDFCEFPLPAVDLAEHQEVCGNRTELCHLCNKYVRLRERYTHEARCNGIQDSAVGSSRNVREAERDEGVQRRRPQNEFSTKRLLFSIAITGIAVILGSIFLQRKADPSEMH</sequence>
<keyword evidence="1" id="KW-0812">Transmembrane</keyword>
<keyword evidence="1" id="KW-0472">Membrane</keyword>
<dbReference type="PANTHER" id="PTHR16295">
    <property type="entry name" value="TRAF-TYPE ZINC FINGER PROTEIN-RELATED"/>
    <property type="match status" value="1"/>
</dbReference>
<feature type="transmembrane region" description="Helical" evidence="1">
    <location>
        <begin position="200"/>
        <end position="218"/>
    </location>
</feature>
<reference evidence="2 3" key="2">
    <citation type="journal article" date="2017" name="Front. Plant Sci.">
        <title>Gene Classification and Mining of Molecular Markers Useful in Red Clover (Trifolium pratense) Breeding.</title>
        <authorList>
            <person name="Istvanek J."/>
            <person name="Dluhosova J."/>
            <person name="Dluhos P."/>
            <person name="Patkova L."/>
            <person name="Nedelnik J."/>
            <person name="Repkova J."/>
        </authorList>
    </citation>
    <scope>NUCLEOTIDE SEQUENCE [LARGE SCALE GENOMIC DNA]</scope>
    <source>
        <strain evidence="3">cv. Tatra</strain>
        <tissue evidence="2">Young leaves</tissue>
    </source>
</reference>
<name>A0A2K3PEV0_TRIPR</name>
<reference evidence="2 3" key="1">
    <citation type="journal article" date="2014" name="Am. J. Bot.">
        <title>Genome assembly and annotation for red clover (Trifolium pratense; Fabaceae).</title>
        <authorList>
            <person name="Istvanek J."/>
            <person name="Jaros M."/>
            <person name="Krenek A."/>
            <person name="Repkova J."/>
        </authorList>
    </citation>
    <scope>NUCLEOTIDE SEQUENCE [LARGE SCALE GENOMIC DNA]</scope>
    <source>
        <strain evidence="3">cv. Tatra</strain>
        <tissue evidence="2">Young leaves</tissue>
    </source>
</reference>
<accession>A0A2K3PEV0</accession>
<proteinExistence type="predicted"/>
<dbReference type="Proteomes" id="UP000236291">
    <property type="component" value="Unassembled WGS sequence"/>
</dbReference>
<dbReference type="InterPro" id="IPR013083">
    <property type="entry name" value="Znf_RING/FYVE/PHD"/>
</dbReference>